<dbReference type="OrthoDB" id="9129954at2"/>
<dbReference type="InterPro" id="IPR007922">
    <property type="entry name" value="DciA-like"/>
</dbReference>
<dbReference type="EMBL" id="RBZU01000011">
    <property type="protein sequence ID" value="RKP48518.1"/>
    <property type="molecule type" value="Genomic_DNA"/>
</dbReference>
<accession>A0A494XDD4</accession>
<protein>
    <submittedName>
        <fullName evidence="1">DUF721 domain-containing protein</fullName>
    </submittedName>
</protein>
<gene>
    <name evidence="1" type="ORF">D7S86_21090</name>
</gene>
<dbReference type="Proteomes" id="UP000270342">
    <property type="component" value="Unassembled WGS sequence"/>
</dbReference>
<comment type="caution">
    <text evidence="1">The sequence shown here is derived from an EMBL/GenBank/DDBJ whole genome shotgun (WGS) entry which is preliminary data.</text>
</comment>
<dbReference type="AlphaFoldDB" id="A0A494XDD4"/>
<dbReference type="RefSeq" id="WP_121089011.1">
    <property type="nucleotide sequence ID" value="NZ_RBZU01000011.1"/>
</dbReference>
<reference evidence="1 2" key="1">
    <citation type="submission" date="2018-10" db="EMBL/GenBank/DDBJ databases">
        <title>Robbsia sp. DHC34, isolated from soil.</title>
        <authorList>
            <person name="Gao Z.-H."/>
            <person name="Qiu L.-H."/>
        </authorList>
    </citation>
    <scope>NUCLEOTIDE SEQUENCE [LARGE SCALE GENOMIC DNA]</scope>
    <source>
        <strain evidence="1 2">DHC34</strain>
    </source>
</reference>
<sequence>MRTPRAGMRAKPSARAVGDLLGETEALAALRAGVRQVAALERDLAAILPDYLAPHVTVGTIKGEVLTVFAGHSALAARLRHLERGLVQSLQQRGWPIGGFKVKVKPTVPREVAAKQAKVSAAGVACLSALAAGLEPSPLRDAIERMVARHAR</sequence>
<proteinExistence type="predicted"/>
<evidence type="ECO:0000313" key="2">
    <source>
        <dbReference type="Proteomes" id="UP000270342"/>
    </source>
</evidence>
<name>A0A494XDD4_9BURK</name>
<dbReference type="Pfam" id="PF05258">
    <property type="entry name" value="DciA"/>
    <property type="match status" value="1"/>
</dbReference>
<organism evidence="1 2">
    <name type="scientific">Pararobbsia silviterrae</name>
    <dbReference type="NCBI Taxonomy" id="1792498"/>
    <lineage>
        <taxon>Bacteria</taxon>
        <taxon>Pseudomonadati</taxon>
        <taxon>Pseudomonadota</taxon>
        <taxon>Betaproteobacteria</taxon>
        <taxon>Burkholderiales</taxon>
        <taxon>Burkholderiaceae</taxon>
        <taxon>Pararobbsia</taxon>
    </lineage>
</organism>
<keyword evidence="2" id="KW-1185">Reference proteome</keyword>
<evidence type="ECO:0000313" key="1">
    <source>
        <dbReference type="EMBL" id="RKP48518.1"/>
    </source>
</evidence>